<protein>
    <submittedName>
        <fullName evidence="1">RCG62137</fullName>
    </submittedName>
</protein>
<sequence length="31" mass="3491">MLFLEPKHLPCVYKWILHASSLPAQPVATAE</sequence>
<name>A6HBT6_RAT</name>
<proteinExistence type="predicted"/>
<reference evidence="2" key="1">
    <citation type="submission" date="2005-09" db="EMBL/GenBank/DDBJ databases">
        <authorList>
            <person name="Mural R.J."/>
            <person name="Li P.W."/>
            <person name="Adams M.D."/>
            <person name="Amanatides P.G."/>
            <person name="Baden-Tillson H."/>
            <person name="Barnstead M."/>
            <person name="Chin S.H."/>
            <person name="Dew I."/>
            <person name="Evans C.A."/>
            <person name="Ferriera S."/>
            <person name="Flanigan M."/>
            <person name="Fosler C."/>
            <person name="Glodek A."/>
            <person name="Gu Z."/>
            <person name="Holt R.A."/>
            <person name="Jennings D."/>
            <person name="Kraft C.L."/>
            <person name="Lu F."/>
            <person name="Nguyen T."/>
            <person name="Nusskern D.R."/>
            <person name="Pfannkoch C.M."/>
            <person name="Sitter C."/>
            <person name="Sutton G.G."/>
            <person name="Venter J.C."/>
            <person name="Wang Z."/>
            <person name="Woodage T."/>
            <person name="Zheng X.H."/>
            <person name="Zhong F."/>
        </authorList>
    </citation>
    <scope>NUCLEOTIDE SEQUENCE [LARGE SCALE GENOMIC DNA]</scope>
    <source>
        <strain>BN</strain>
        <strain evidence="2">Sprague-Dawley</strain>
    </source>
</reference>
<dbReference type="AlphaFoldDB" id="A6HBT6"/>
<accession>A6HBT6</accession>
<gene>
    <name evidence="1" type="ORF">rCG_62137</name>
</gene>
<evidence type="ECO:0000313" key="2">
    <source>
        <dbReference type="Proteomes" id="UP000234681"/>
    </source>
</evidence>
<organism evidence="1 2">
    <name type="scientific">Rattus norvegicus</name>
    <name type="common">Rat</name>
    <dbReference type="NCBI Taxonomy" id="10116"/>
    <lineage>
        <taxon>Eukaryota</taxon>
        <taxon>Metazoa</taxon>
        <taxon>Chordata</taxon>
        <taxon>Craniata</taxon>
        <taxon>Vertebrata</taxon>
        <taxon>Euteleostomi</taxon>
        <taxon>Mammalia</taxon>
        <taxon>Eutheria</taxon>
        <taxon>Euarchontoglires</taxon>
        <taxon>Glires</taxon>
        <taxon>Rodentia</taxon>
        <taxon>Myomorpha</taxon>
        <taxon>Muroidea</taxon>
        <taxon>Muridae</taxon>
        <taxon>Murinae</taxon>
        <taxon>Rattus</taxon>
    </lineage>
</organism>
<dbReference type="Proteomes" id="UP000234681">
    <property type="component" value="Chromosome 6"/>
</dbReference>
<dbReference type="EMBL" id="CH473947">
    <property type="protein sequence ID" value="EDM03491.1"/>
    <property type="molecule type" value="Genomic_DNA"/>
</dbReference>
<evidence type="ECO:0000313" key="1">
    <source>
        <dbReference type="EMBL" id="EDM03491.1"/>
    </source>
</evidence>